<feature type="transmembrane region" description="Helical" evidence="1">
    <location>
        <begin position="126"/>
        <end position="145"/>
    </location>
</feature>
<sequence length="548" mass="62315">MWRRDAFYKAITARLWIILLVVYAFELWLRLMIRHWLFLTGAFDLGLFSQSLWTTAHSEGLLFNTPEFIELGVKSHMEVHFQPILFILVPLYYLYSRPELLLTLVPIAMFVAGVIFYLFSRDALEGIEHSVYVILFFILCPFAWITDDFHPSVLAVPVIFAIVYFAHRILVMGDSSPSNKLGVILLSILLLSTKEDAGIALVSIGVLFILVRERRSLWSILRNMASIKGLREFCMAHQLEVTFILVGITSVIVETFVLVPMFNPTGHYPFLSGDVGKIYLDLDSFYLRAIYIVVWLGYFGIPLLKNPRFLIPPLIPLAEIIVMGSWSPVVAIGTHYSYILLPMSLVSSIYALRALRSSENSPLLKTMRFSLGMAMMIFLLVAPPINFSEYIGVWGTSSYTLSSVWDVWDGYMEILDESLPVFYEADRRCALVVQGNIFPRLANRNTTYVVRTVFGNSYLQNNSIVIVDSLYGRLFNSSMKVINGRLQNGSYSNVQVIDLRQVVYRCSGQDPAMTPIRPEDSVVKCVTETFKHYIHRCESQLTEVSGNG</sequence>
<feature type="transmembrane region" description="Helical" evidence="1">
    <location>
        <begin position="285"/>
        <end position="304"/>
    </location>
</feature>
<name>A0A7G2D6E0_9EURY</name>
<keyword evidence="3" id="KW-1185">Reference proteome</keyword>
<reference evidence="2 3" key="1">
    <citation type="submission" date="2020-09" db="EMBL/GenBank/DDBJ databases">
        <authorList>
            <person name="Courtine D."/>
        </authorList>
    </citation>
    <scope>NUCLEOTIDE SEQUENCE [LARGE SCALE GENOMIC DNA]</scope>
    <source>
        <strain evidence="2 3">IRI35c</strain>
    </source>
</reference>
<accession>A0A7G2D6E0</accession>
<dbReference type="Pfam" id="PF09852">
    <property type="entry name" value="DUF2079"/>
    <property type="match status" value="1"/>
</dbReference>
<keyword evidence="1" id="KW-0472">Membrane</keyword>
<feature type="transmembrane region" description="Helical" evidence="1">
    <location>
        <begin position="309"/>
        <end position="329"/>
    </location>
</feature>
<protein>
    <recommendedName>
        <fullName evidence="4">DUF2079 domain-containing protein</fullName>
    </recommendedName>
</protein>
<proteinExistence type="predicted"/>
<gene>
    <name evidence="2" type="ORF">TIRI35C_0889</name>
</gene>
<evidence type="ECO:0000313" key="2">
    <source>
        <dbReference type="EMBL" id="CAD5244043.1"/>
    </source>
</evidence>
<keyword evidence="1" id="KW-0812">Transmembrane</keyword>
<feature type="transmembrane region" description="Helical" evidence="1">
    <location>
        <begin position="367"/>
        <end position="385"/>
    </location>
</feature>
<dbReference type="Proteomes" id="UP000516304">
    <property type="component" value="Chromosome TIRI35C"/>
</dbReference>
<dbReference type="EMBL" id="LR881183">
    <property type="protein sequence ID" value="CAD5244043.1"/>
    <property type="molecule type" value="Genomic_DNA"/>
</dbReference>
<feature type="transmembrane region" description="Helical" evidence="1">
    <location>
        <begin position="100"/>
        <end position="120"/>
    </location>
</feature>
<evidence type="ECO:0008006" key="4">
    <source>
        <dbReference type="Google" id="ProtNLM"/>
    </source>
</evidence>
<feature type="transmembrane region" description="Helical" evidence="1">
    <location>
        <begin position="152"/>
        <end position="171"/>
    </location>
</feature>
<dbReference type="AlphaFoldDB" id="A0A7G2D6E0"/>
<dbReference type="RefSeq" id="WP_188201894.1">
    <property type="nucleotide sequence ID" value="NZ_LR881183.1"/>
</dbReference>
<evidence type="ECO:0000313" key="3">
    <source>
        <dbReference type="Proteomes" id="UP000516304"/>
    </source>
</evidence>
<dbReference type="InterPro" id="IPR018650">
    <property type="entry name" value="STSV1_Orf64"/>
</dbReference>
<organism evidence="2 3">
    <name type="scientific">Thermococcus camini</name>
    <dbReference type="NCBI Taxonomy" id="2016373"/>
    <lineage>
        <taxon>Archaea</taxon>
        <taxon>Methanobacteriati</taxon>
        <taxon>Methanobacteriota</taxon>
        <taxon>Thermococci</taxon>
        <taxon>Thermococcales</taxon>
        <taxon>Thermococcaceae</taxon>
        <taxon>Thermococcus</taxon>
    </lineage>
</organism>
<feature type="transmembrane region" description="Helical" evidence="1">
    <location>
        <begin position="6"/>
        <end position="29"/>
    </location>
</feature>
<keyword evidence="1" id="KW-1133">Transmembrane helix</keyword>
<feature type="transmembrane region" description="Helical" evidence="1">
    <location>
        <begin position="241"/>
        <end position="262"/>
    </location>
</feature>
<evidence type="ECO:0000256" key="1">
    <source>
        <dbReference type="SAM" id="Phobius"/>
    </source>
</evidence>
<dbReference type="GeneID" id="58918629"/>
<dbReference type="KEGG" id="tcq:TIRI35C_0889"/>